<evidence type="ECO:0000256" key="6">
    <source>
        <dbReference type="ARBA" id="ARBA00023136"/>
    </source>
</evidence>
<evidence type="ECO:0000256" key="8">
    <source>
        <dbReference type="ARBA" id="ARBA00023288"/>
    </source>
</evidence>
<gene>
    <name evidence="11" type="primary">ttgF</name>
    <name evidence="11" type="ORF">GAK30_00091</name>
</gene>
<dbReference type="Pfam" id="PF02321">
    <property type="entry name" value="OEP"/>
    <property type="match status" value="2"/>
</dbReference>
<dbReference type="SUPFAM" id="SSF56954">
    <property type="entry name" value="Outer membrane efflux proteins (OEP)"/>
    <property type="match status" value="1"/>
</dbReference>
<feature type="coiled-coil region" evidence="10">
    <location>
        <begin position="136"/>
        <end position="163"/>
    </location>
</feature>
<accession>A0A7V8FSF3</accession>
<name>A0A7V8FSF3_9BURK</name>
<evidence type="ECO:0000256" key="2">
    <source>
        <dbReference type="ARBA" id="ARBA00007613"/>
    </source>
</evidence>
<dbReference type="InterPro" id="IPR010131">
    <property type="entry name" value="MdtP/NodT-like"/>
</dbReference>
<evidence type="ECO:0000256" key="5">
    <source>
        <dbReference type="ARBA" id="ARBA00022729"/>
    </source>
</evidence>
<dbReference type="EMBL" id="WNDQ01000001">
    <property type="protein sequence ID" value="KAF1024071.1"/>
    <property type="molecule type" value="Genomic_DNA"/>
</dbReference>
<keyword evidence="3 9" id="KW-1134">Transmembrane beta strand</keyword>
<evidence type="ECO:0000313" key="12">
    <source>
        <dbReference type="Proteomes" id="UP000461670"/>
    </source>
</evidence>
<dbReference type="Gene3D" id="2.20.200.10">
    <property type="entry name" value="Outer membrane efflux proteins (OEP)"/>
    <property type="match status" value="1"/>
</dbReference>
<dbReference type="GO" id="GO:0005886">
    <property type="term" value="C:plasma membrane"/>
    <property type="evidence" value="ECO:0007669"/>
    <property type="project" value="UniProtKB-SubCell"/>
</dbReference>
<dbReference type="PANTHER" id="PTHR30203">
    <property type="entry name" value="OUTER MEMBRANE CATION EFFLUX PROTEIN"/>
    <property type="match status" value="1"/>
</dbReference>
<protein>
    <submittedName>
        <fullName evidence="11">Toluene efflux pump outer membrane protein TtgF</fullName>
    </submittedName>
</protein>
<comment type="caution">
    <text evidence="11">The sequence shown here is derived from an EMBL/GenBank/DDBJ whole genome shotgun (WGS) entry which is preliminary data.</text>
</comment>
<keyword evidence="10" id="KW-0175">Coiled coil</keyword>
<evidence type="ECO:0000313" key="11">
    <source>
        <dbReference type="EMBL" id="KAF1024071.1"/>
    </source>
</evidence>
<sequence length="392" mass="41725">MVRAADLPQITGDVEATRQRYTANGAVPPPLAGSIQNNALAQLNLGWELDLFGRNRAALESAIGSARAAQADAQAARILLASQVVQNYVQLARLQDQLVVAERALAQRNETLTIVKDRFEAGLDTRLEVRQSEGGLPETRTQIEQLREQVALTRNALAALVGQPARAAQIEAGDLAQLRLPALPQSLPASLLGRRADVVAARWRVEAVQQGIAEAKARFYPDVNLTAFVGLSSLGFNHWMESSSRQWGVGPAITLPIFEGGRLRANLRGTSADYDAAVENYNQTVIDAVHDVADQLASVASVGRQQTEQADATATAESAYDIARQRYAAGLGNYLSVLTAETNVLTQRRLSVDLAARALQTRVALAHALGGGYAEDAATAGAAPSVALKAPN</sequence>
<dbReference type="InterPro" id="IPR003423">
    <property type="entry name" value="OMP_efflux"/>
</dbReference>
<organism evidence="11 12">
    <name type="scientific">Paracidovorax wautersii</name>
    <dbReference type="NCBI Taxonomy" id="1177982"/>
    <lineage>
        <taxon>Bacteria</taxon>
        <taxon>Pseudomonadati</taxon>
        <taxon>Pseudomonadota</taxon>
        <taxon>Betaproteobacteria</taxon>
        <taxon>Burkholderiales</taxon>
        <taxon>Comamonadaceae</taxon>
        <taxon>Paracidovorax</taxon>
    </lineage>
</organism>
<evidence type="ECO:0000256" key="1">
    <source>
        <dbReference type="ARBA" id="ARBA00004370"/>
    </source>
</evidence>
<keyword evidence="8 9" id="KW-0449">Lipoprotein</keyword>
<dbReference type="GO" id="GO:0015562">
    <property type="term" value="F:efflux transmembrane transporter activity"/>
    <property type="evidence" value="ECO:0007669"/>
    <property type="project" value="InterPro"/>
</dbReference>
<keyword evidence="7 9" id="KW-0564">Palmitate</keyword>
<dbReference type="PANTHER" id="PTHR30203:SF20">
    <property type="entry name" value="MULTIDRUG RESISTANCE OUTER MEMBRANE PROTEIN MDTP-RELATED"/>
    <property type="match status" value="1"/>
</dbReference>
<dbReference type="Gene3D" id="1.20.1600.10">
    <property type="entry name" value="Outer membrane efflux proteins (OEP)"/>
    <property type="match status" value="1"/>
</dbReference>
<proteinExistence type="inferred from homology"/>
<evidence type="ECO:0000256" key="7">
    <source>
        <dbReference type="ARBA" id="ARBA00023139"/>
    </source>
</evidence>
<evidence type="ECO:0000256" key="4">
    <source>
        <dbReference type="ARBA" id="ARBA00022692"/>
    </source>
</evidence>
<comment type="subcellular location">
    <subcellularLocation>
        <location evidence="9">Cell membrane</location>
        <topology evidence="9">Lipid-anchor</topology>
    </subcellularLocation>
    <subcellularLocation>
        <location evidence="1">Membrane</location>
    </subcellularLocation>
</comment>
<dbReference type="NCBIfam" id="TIGR01845">
    <property type="entry name" value="outer_NodT"/>
    <property type="match status" value="1"/>
</dbReference>
<comment type="similarity">
    <text evidence="2 9">Belongs to the outer membrane factor (OMF) (TC 1.B.17) family.</text>
</comment>
<reference evidence="12" key="1">
    <citation type="journal article" date="2020" name="MBio">
        <title>Horizontal gene transfer to a defensive symbiont with a reduced genome amongst a multipartite beetle microbiome.</title>
        <authorList>
            <person name="Waterworth S.C."/>
            <person name="Florez L.V."/>
            <person name="Rees E.R."/>
            <person name="Hertweck C."/>
            <person name="Kaltenpoth M."/>
            <person name="Kwan J.C."/>
        </authorList>
    </citation>
    <scope>NUCLEOTIDE SEQUENCE [LARGE SCALE GENOMIC DNA]</scope>
</reference>
<keyword evidence="5" id="KW-0732">Signal</keyword>
<evidence type="ECO:0000256" key="9">
    <source>
        <dbReference type="RuleBase" id="RU362097"/>
    </source>
</evidence>
<keyword evidence="4 9" id="KW-0812">Transmembrane</keyword>
<evidence type="ECO:0000256" key="3">
    <source>
        <dbReference type="ARBA" id="ARBA00022452"/>
    </source>
</evidence>
<evidence type="ECO:0000256" key="10">
    <source>
        <dbReference type="SAM" id="Coils"/>
    </source>
</evidence>
<dbReference type="Proteomes" id="UP000461670">
    <property type="component" value="Unassembled WGS sequence"/>
</dbReference>
<keyword evidence="6 9" id="KW-0472">Membrane</keyword>
<dbReference type="AlphaFoldDB" id="A0A7V8FSF3"/>